<keyword evidence="1" id="KW-0472">Membrane</keyword>
<keyword evidence="1" id="KW-0812">Transmembrane</keyword>
<gene>
    <name evidence="2" type="ORF">E5351_03870</name>
</gene>
<evidence type="ECO:0000256" key="1">
    <source>
        <dbReference type="SAM" id="Phobius"/>
    </source>
</evidence>
<proteinExistence type="predicted"/>
<accession>A0A4S2BQQ0</accession>
<sequence>MLSILLTLLLIWLFIKLGIGLLKIMAFLVVAGIIFVFFTHLLLPLLAICLVGSLAFSAIK</sequence>
<name>A0A4S2BQQ0_9LACO</name>
<reference evidence="2 3" key="1">
    <citation type="submission" date="2019-04" db="EMBL/GenBank/DDBJ databases">
        <title>Microbes associate with the intestines of laboratory mice.</title>
        <authorList>
            <person name="Navarre W."/>
            <person name="Wong E."/>
            <person name="Huang K."/>
            <person name="Tropini C."/>
            <person name="Ng K."/>
            <person name="Yu B."/>
        </authorList>
    </citation>
    <scope>NUCLEOTIDE SEQUENCE [LARGE SCALE GENOMIC DNA]</scope>
    <source>
        <strain evidence="2 3">NM61_E11</strain>
    </source>
</reference>
<evidence type="ECO:0000313" key="2">
    <source>
        <dbReference type="EMBL" id="TGY16314.1"/>
    </source>
</evidence>
<feature type="transmembrane region" description="Helical" evidence="1">
    <location>
        <begin position="30"/>
        <end position="56"/>
    </location>
</feature>
<dbReference type="AlphaFoldDB" id="A0A4S2BQQ0"/>
<evidence type="ECO:0000313" key="3">
    <source>
        <dbReference type="Proteomes" id="UP000309117"/>
    </source>
</evidence>
<protein>
    <submittedName>
        <fullName evidence="2">Uncharacterized protein</fullName>
    </submittedName>
</protein>
<dbReference type="Proteomes" id="UP000309117">
    <property type="component" value="Unassembled WGS sequence"/>
</dbReference>
<comment type="caution">
    <text evidence="2">The sequence shown here is derived from an EMBL/GenBank/DDBJ whole genome shotgun (WGS) entry which is preliminary data.</text>
</comment>
<keyword evidence="1" id="KW-1133">Transmembrane helix</keyword>
<organism evidence="2 3">
    <name type="scientific">Lactobacillus intestinalis</name>
    <dbReference type="NCBI Taxonomy" id="151781"/>
    <lineage>
        <taxon>Bacteria</taxon>
        <taxon>Bacillati</taxon>
        <taxon>Bacillota</taxon>
        <taxon>Bacilli</taxon>
        <taxon>Lactobacillales</taxon>
        <taxon>Lactobacillaceae</taxon>
        <taxon>Lactobacillus</taxon>
    </lineage>
</organism>
<dbReference type="EMBL" id="SRYV01000005">
    <property type="protein sequence ID" value="TGY16314.1"/>
    <property type="molecule type" value="Genomic_DNA"/>
</dbReference>
<dbReference type="RefSeq" id="WP_034975335.1">
    <property type="nucleotide sequence ID" value="NZ_CAPOYP010000003.1"/>
</dbReference>